<dbReference type="AlphaFoldDB" id="A0A379B5W4"/>
<dbReference type="GO" id="GO:0019310">
    <property type="term" value="P:inositol catabolic process"/>
    <property type="evidence" value="ECO:0007669"/>
    <property type="project" value="InterPro"/>
</dbReference>
<name>A0A379B5W4_9PAST</name>
<dbReference type="InterPro" id="IPR012001">
    <property type="entry name" value="Thiamin_PyroP_enz_TPP-bd_dom"/>
</dbReference>
<dbReference type="InterPro" id="IPR045229">
    <property type="entry name" value="TPP_enz"/>
</dbReference>
<dbReference type="PANTHER" id="PTHR18968">
    <property type="entry name" value="THIAMINE PYROPHOSPHATE ENZYMES"/>
    <property type="match status" value="1"/>
</dbReference>
<dbReference type="GO" id="GO:0009099">
    <property type="term" value="P:L-valine biosynthetic process"/>
    <property type="evidence" value="ECO:0007669"/>
    <property type="project" value="TreeGrafter"/>
</dbReference>
<dbReference type="InterPro" id="IPR029035">
    <property type="entry name" value="DHS-like_NAD/FAD-binding_dom"/>
</dbReference>
<dbReference type="GO" id="GO:0003984">
    <property type="term" value="F:acetolactate synthase activity"/>
    <property type="evidence" value="ECO:0007669"/>
    <property type="project" value="UniProtKB-EC"/>
</dbReference>
<dbReference type="CDD" id="cd07035">
    <property type="entry name" value="TPP_PYR_POX_like"/>
    <property type="match status" value="1"/>
</dbReference>
<dbReference type="PANTHER" id="PTHR18968:SF9">
    <property type="entry name" value="3D-(3,5_4)-TRIHYDROXYCYCLOHEXANE-1,2-DIONE HYDROLASE"/>
    <property type="match status" value="1"/>
</dbReference>
<dbReference type="Gene3D" id="3.40.50.1220">
    <property type="entry name" value="TPP-binding domain"/>
    <property type="match status" value="1"/>
</dbReference>
<sequence length="646" mass="71405">MKTVRLTVAQALVKFLDNQYIEFDGKVTKFVEGIFSIFGHGNVLGMGQALEQDRGGLIVRQGRNEQGMAHVAMGFAKQKLRKQIYACTSSVGPGAANMITAAATATANRIPLLLLPGDVFATRQPDPVLQQIEQTHDLSISTNDAFRAVSKYWDRISRPEQLMSACINAMRVLTDPAETGAVTIALPQDVQAEAYDFPESFLQKRIHRIERTLPTEPMLQDALALIQSKKKPLIICGGGVRYSEAAEQLKAFAETYRIPFAETQAGKSAVISEHELNVGGVGETGCLSANLLAKEADLVIGIGTRYTDFTTSSKWIFQNPDVAYLNINVARFDAYKLDGVQVTADAKETLQKLTALLATTGYQAQWGNQIAEAKKQFAQELDRVYHATYTGKDFVPEVDDRLNRDAVFAEFIEMTKSCLTQSRVLGILNETLGENDVIVGAAGSLPGDLQRTWQSKGVNTYHLEYGYSCMGYEIAASLGAKLAEPQRDVYTLLGDGSYMMLHSELVTSIQEKKKINVVLFDNMTNGCINNLQIGNGMDSFGTEFRFRNEQTNQLDGAFVPVDFAMNAASYGCKTYKVTNEEELRFALEDAKKQTVSTLIDVKVLPKTMVHGYGSWWHVGVAAVSEKETIREAYENSVKRIDEARRY</sequence>
<dbReference type="InterPro" id="IPR000399">
    <property type="entry name" value="TPP-bd_CS"/>
</dbReference>
<evidence type="ECO:0000259" key="6">
    <source>
        <dbReference type="Pfam" id="PF02776"/>
    </source>
</evidence>
<keyword evidence="7" id="KW-0808">Transferase</keyword>
<dbReference type="GO" id="GO:0009097">
    <property type="term" value="P:isoleucine biosynthetic process"/>
    <property type="evidence" value="ECO:0007669"/>
    <property type="project" value="TreeGrafter"/>
</dbReference>
<protein>
    <submittedName>
        <fullName evidence="7">Acetolactate synthase isozyme 2 large subunit</fullName>
        <ecNumber evidence="7">2.2.1.6</ecNumber>
        <ecNumber evidence="7">3.7.1.-</ecNumber>
    </submittedName>
</protein>
<organism evidence="7 8">
    <name type="scientific">[Pasteurella] mairii</name>
    <dbReference type="NCBI Taxonomy" id="757"/>
    <lineage>
        <taxon>Bacteria</taxon>
        <taxon>Pseudomonadati</taxon>
        <taxon>Pseudomonadota</taxon>
        <taxon>Gammaproteobacteria</taxon>
        <taxon>Pasteurellales</taxon>
        <taxon>Pasteurellaceae</taxon>
    </lineage>
</organism>
<dbReference type="EC" id="2.2.1.6" evidence="7"/>
<evidence type="ECO:0000313" key="8">
    <source>
        <dbReference type="Proteomes" id="UP000254280"/>
    </source>
</evidence>
<dbReference type="Pfam" id="PF02776">
    <property type="entry name" value="TPP_enzyme_N"/>
    <property type="match status" value="1"/>
</dbReference>
<keyword evidence="2 3" id="KW-0786">Thiamine pyrophosphate</keyword>
<evidence type="ECO:0000256" key="1">
    <source>
        <dbReference type="ARBA" id="ARBA00007812"/>
    </source>
</evidence>
<feature type="domain" description="Thiamine pyrophosphate enzyme central" evidence="4">
    <location>
        <begin position="219"/>
        <end position="353"/>
    </location>
</feature>
<dbReference type="SUPFAM" id="SSF52518">
    <property type="entry name" value="Thiamin diphosphate-binding fold (THDP-binding)"/>
    <property type="match status" value="2"/>
</dbReference>
<dbReference type="InterPro" id="IPR012000">
    <property type="entry name" value="Thiamin_PyroP_enz_cen_dom"/>
</dbReference>
<dbReference type="Pfam" id="PF02775">
    <property type="entry name" value="TPP_enzyme_C"/>
    <property type="match status" value="1"/>
</dbReference>
<dbReference type="NCBIfam" id="TIGR04377">
    <property type="entry name" value="myo_inos_iolD"/>
    <property type="match status" value="1"/>
</dbReference>
<keyword evidence="8" id="KW-1185">Reference proteome</keyword>
<dbReference type="GO" id="GO:0005948">
    <property type="term" value="C:acetolactate synthase complex"/>
    <property type="evidence" value="ECO:0007669"/>
    <property type="project" value="TreeGrafter"/>
</dbReference>
<evidence type="ECO:0000259" key="5">
    <source>
        <dbReference type="Pfam" id="PF02775"/>
    </source>
</evidence>
<evidence type="ECO:0000313" key="7">
    <source>
        <dbReference type="EMBL" id="SUB34015.1"/>
    </source>
</evidence>
<dbReference type="GO" id="GO:0000287">
    <property type="term" value="F:magnesium ion binding"/>
    <property type="evidence" value="ECO:0007669"/>
    <property type="project" value="InterPro"/>
</dbReference>
<dbReference type="Proteomes" id="UP000254280">
    <property type="component" value="Unassembled WGS sequence"/>
</dbReference>
<dbReference type="EC" id="3.7.1.-" evidence="7"/>
<gene>
    <name evidence="7" type="primary">ilvG_2</name>
    <name evidence="7" type="ORF">NCTC10699_01655</name>
</gene>
<evidence type="ECO:0000256" key="3">
    <source>
        <dbReference type="RuleBase" id="RU362132"/>
    </source>
</evidence>
<dbReference type="InterPro" id="IPR011766">
    <property type="entry name" value="TPP_enzyme_TPP-bd"/>
</dbReference>
<evidence type="ECO:0000256" key="2">
    <source>
        <dbReference type="ARBA" id="ARBA00023052"/>
    </source>
</evidence>
<evidence type="ECO:0000259" key="4">
    <source>
        <dbReference type="Pfam" id="PF00205"/>
    </source>
</evidence>
<keyword evidence="7" id="KW-0378">Hydrolase</keyword>
<comment type="similarity">
    <text evidence="1 3">Belongs to the TPP enzyme family.</text>
</comment>
<reference evidence="7 8" key="1">
    <citation type="submission" date="2018-06" db="EMBL/GenBank/DDBJ databases">
        <authorList>
            <consortium name="Pathogen Informatics"/>
            <person name="Doyle S."/>
        </authorList>
    </citation>
    <scope>NUCLEOTIDE SEQUENCE [LARGE SCALE GENOMIC DNA]</scope>
    <source>
        <strain evidence="7 8">NCTC10699</strain>
    </source>
</reference>
<dbReference type="CDD" id="cd02003">
    <property type="entry name" value="TPP_IolD"/>
    <property type="match status" value="1"/>
</dbReference>
<dbReference type="InterPro" id="IPR030817">
    <property type="entry name" value="Myo_inos_IolD"/>
</dbReference>
<proteinExistence type="inferred from homology"/>
<dbReference type="InterPro" id="IPR029061">
    <property type="entry name" value="THDP-binding"/>
</dbReference>
<dbReference type="Gene3D" id="3.40.50.970">
    <property type="match status" value="2"/>
</dbReference>
<accession>A0A379B5W4</accession>
<feature type="domain" description="Thiamine pyrophosphate enzyme TPP-binding" evidence="5">
    <location>
        <begin position="442"/>
        <end position="601"/>
    </location>
</feature>
<dbReference type="OrthoDB" id="3194735at2"/>
<dbReference type="SUPFAM" id="SSF52467">
    <property type="entry name" value="DHS-like NAD/FAD-binding domain"/>
    <property type="match status" value="1"/>
</dbReference>
<dbReference type="GO" id="GO:0016823">
    <property type="term" value="F:hydrolase activity, acting on acid carbon-carbon bonds, in ketonic substances"/>
    <property type="evidence" value="ECO:0007669"/>
    <property type="project" value="InterPro"/>
</dbReference>
<dbReference type="PROSITE" id="PS00187">
    <property type="entry name" value="TPP_ENZYMES"/>
    <property type="match status" value="1"/>
</dbReference>
<dbReference type="Pfam" id="PF00205">
    <property type="entry name" value="TPP_enzyme_M"/>
    <property type="match status" value="1"/>
</dbReference>
<dbReference type="GO" id="GO:0050660">
    <property type="term" value="F:flavin adenine dinucleotide binding"/>
    <property type="evidence" value="ECO:0007669"/>
    <property type="project" value="TreeGrafter"/>
</dbReference>
<feature type="domain" description="Thiamine pyrophosphate enzyme N-terminal TPP-binding" evidence="6">
    <location>
        <begin position="32"/>
        <end position="134"/>
    </location>
</feature>
<dbReference type="EMBL" id="UGSS01000002">
    <property type="protein sequence ID" value="SUB34015.1"/>
    <property type="molecule type" value="Genomic_DNA"/>
</dbReference>
<dbReference type="GO" id="GO:0030976">
    <property type="term" value="F:thiamine pyrophosphate binding"/>
    <property type="evidence" value="ECO:0007669"/>
    <property type="project" value="InterPro"/>
</dbReference>